<dbReference type="GO" id="GO:0051782">
    <property type="term" value="P:negative regulation of cell division"/>
    <property type="evidence" value="ECO:0007669"/>
    <property type="project" value="TreeGrafter"/>
</dbReference>
<accession>A0A8F6TSI6</accession>
<dbReference type="InterPro" id="IPR050625">
    <property type="entry name" value="ParA/MinD_ATPase"/>
</dbReference>
<dbReference type="GO" id="GO:0005829">
    <property type="term" value="C:cytosol"/>
    <property type="evidence" value="ECO:0007669"/>
    <property type="project" value="TreeGrafter"/>
</dbReference>
<dbReference type="Proteomes" id="UP000825009">
    <property type="component" value="Chromosome"/>
</dbReference>
<dbReference type="KEGG" id="gce:KYE46_09405"/>
<organism evidence="1 2">
    <name type="scientific">Gymnodinialimonas ceratoperidinii</name>
    <dbReference type="NCBI Taxonomy" id="2856823"/>
    <lineage>
        <taxon>Bacteria</taxon>
        <taxon>Pseudomonadati</taxon>
        <taxon>Pseudomonadota</taxon>
        <taxon>Alphaproteobacteria</taxon>
        <taxon>Rhodobacterales</taxon>
        <taxon>Paracoccaceae</taxon>
        <taxon>Gymnodinialimonas</taxon>
    </lineage>
</organism>
<sequence>MPSLVKPAAVAPLQSPITAYVCTEQGAAVARELAANIGSDEPALFGGGVSGAARVADAEKASHILLTEIGNLPLSTACESVAEIHRTGARVVVFGQQNDITTYRAIVAAGAVDYFPFPVRSADIVESLTRTPANDPATAPEAVAALAAEPALRIGVTGSNGGVGASVLAQNLAYTLATQKKGAKRTALIDGDLHFGSIACDLNRNPTPGMLEALSAPDRVDETFLNASMDQMSDTLSIYSAHLHHGGDDTRACEGMTRLIPTLSDHFDATVLDAPRDLLLRKPALLETLHRLVLVVPGGYSGVHAAVRMLDALKEAAPELTVIPVLTELRRDAGLSVKDMSKALSMELRYTLPRSDAAILRAHRAGAPLVARQPRAPYGKTVKALCAELAKPVAEPAPKSAPRRGLLKRVAG</sequence>
<dbReference type="PANTHER" id="PTHR43384:SF13">
    <property type="entry name" value="SLR0110 PROTEIN"/>
    <property type="match status" value="1"/>
</dbReference>
<dbReference type="PANTHER" id="PTHR43384">
    <property type="entry name" value="SEPTUM SITE-DETERMINING PROTEIN MIND HOMOLOG, CHLOROPLASTIC-RELATED"/>
    <property type="match status" value="1"/>
</dbReference>
<proteinExistence type="predicted"/>
<dbReference type="RefSeq" id="WP_219000368.1">
    <property type="nucleotide sequence ID" value="NZ_CP079194.1"/>
</dbReference>
<keyword evidence="2" id="KW-1185">Reference proteome</keyword>
<dbReference type="GO" id="GO:0009898">
    <property type="term" value="C:cytoplasmic side of plasma membrane"/>
    <property type="evidence" value="ECO:0007669"/>
    <property type="project" value="TreeGrafter"/>
</dbReference>
<evidence type="ECO:0000313" key="1">
    <source>
        <dbReference type="EMBL" id="QXT38171.1"/>
    </source>
</evidence>
<gene>
    <name evidence="1" type="ORF">KYE46_09405</name>
</gene>
<evidence type="ECO:0008006" key="3">
    <source>
        <dbReference type="Google" id="ProtNLM"/>
    </source>
</evidence>
<dbReference type="AlphaFoldDB" id="A0A8F6TSI6"/>
<dbReference type="GO" id="GO:0016887">
    <property type="term" value="F:ATP hydrolysis activity"/>
    <property type="evidence" value="ECO:0007669"/>
    <property type="project" value="TreeGrafter"/>
</dbReference>
<evidence type="ECO:0000313" key="2">
    <source>
        <dbReference type="Proteomes" id="UP000825009"/>
    </source>
</evidence>
<reference evidence="1 2" key="1">
    <citation type="submission" date="2021-07" db="EMBL/GenBank/DDBJ databases">
        <title>A novel Jannaschia species isolated from marine dinoflagellate Ceratoperidinium margalefii.</title>
        <authorList>
            <person name="Jiang Y."/>
            <person name="Li Z."/>
        </authorList>
    </citation>
    <scope>NUCLEOTIDE SEQUENCE [LARGE SCALE GENOMIC DNA]</scope>
    <source>
        <strain evidence="1 2">J12C1-MA-4</strain>
    </source>
</reference>
<name>A0A8F6TSI6_9RHOB</name>
<protein>
    <recommendedName>
        <fullName evidence="3">Pilus assembly protein CpaE</fullName>
    </recommendedName>
</protein>
<dbReference type="GO" id="GO:0005524">
    <property type="term" value="F:ATP binding"/>
    <property type="evidence" value="ECO:0007669"/>
    <property type="project" value="TreeGrafter"/>
</dbReference>
<dbReference type="EMBL" id="CP079194">
    <property type="protein sequence ID" value="QXT38171.1"/>
    <property type="molecule type" value="Genomic_DNA"/>
</dbReference>